<accession>A0A3B4V2X1</accession>
<dbReference type="Ensembl" id="ENSSDUT00000024928.1">
    <property type="protein sequence ID" value="ENSSDUP00000024470.1"/>
    <property type="gene ID" value="ENSSDUG00000017774.1"/>
</dbReference>
<evidence type="ECO:0000313" key="2">
    <source>
        <dbReference type="Ensembl" id="ENSSDUP00000024470.1"/>
    </source>
</evidence>
<keyword evidence="1" id="KW-0175">Coiled coil</keyword>
<reference evidence="2" key="2">
    <citation type="submission" date="2025-09" db="UniProtKB">
        <authorList>
            <consortium name="Ensembl"/>
        </authorList>
    </citation>
    <scope>IDENTIFICATION</scope>
</reference>
<dbReference type="GO" id="GO:0005879">
    <property type="term" value="C:axonemal microtubule"/>
    <property type="evidence" value="ECO:0007669"/>
    <property type="project" value="TreeGrafter"/>
</dbReference>
<organism evidence="2 3">
    <name type="scientific">Seriola dumerili</name>
    <name type="common">Greater amberjack</name>
    <name type="synonym">Caranx dumerili</name>
    <dbReference type="NCBI Taxonomy" id="41447"/>
    <lineage>
        <taxon>Eukaryota</taxon>
        <taxon>Metazoa</taxon>
        <taxon>Chordata</taxon>
        <taxon>Craniata</taxon>
        <taxon>Vertebrata</taxon>
        <taxon>Euteleostomi</taxon>
        <taxon>Actinopterygii</taxon>
        <taxon>Neopterygii</taxon>
        <taxon>Teleostei</taxon>
        <taxon>Neoteleostei</taxon>
        <taxon>Acanthomorphata</taxon>
        <taxon>Carangaria</taxon>
        <taxon>Carangiformes</taxon>
        <taxon>Carangidae</taxon>
        <taxon>Seriola</taxon>
    </lineage>
</organism>
<dbReference type="GeneTree" id="ENSGT00940000177207"/>
<proteinExistence type="predicted"/>
<dbReference type="PANTHER" id="PTHR28663:SF1">
    <property type="entry name" value="CILIA- AND FLAGELLA- ASSOCIATED PROTEIN 210"/>
    <property type="match status" value="1"/>
</dbReference>
<dbReference type="PANTHER" id="PTHR28663">
    <property type="entry name" value="COILED-COIL DOMAIN-CONTAINING PROTEIN 173"/>
    <property type="match status" value="1"/>
</dbReference>
<feature type="coiled-coil region" evidence="1">
    <location>
        <begin position="149"/>
        <end position="246"/>
    </location>
</feature>
<keyword evidence="3" id="KW-1185">Reference proteome</keyword>
<name>A0A3B4V2X1_SERDU</name>
<dbReference type="Proteomes" id="UP000261420">
    <property type="component" value="Unplaced"/>
</dbReference>
<evidence type="ECO:0008006" key="4">
    <source>
        <dbReference type="Google" id="ProtNLM"/>
    </source>
</evidence>
<reference evidence="2" key="1">
    <citation type="submission" date="2025-08" db="UniProtKB">
        <authorList>
            <consortium name="Ensembl"/>
        </authorList>
    </citation>
    <scope>IDENTIFICATION</scope>
</reference>
<sequence>MASANMANLFKGEWVRIQSAQRNQLNEAKINIRQAARDRCGTNQNSCLNRFNSTVLRTHVEKENRVLTELKIRQQQLAENEKRKYEAMVQYRQTEDLRREQEKVCKRKLKTQALTEYQVKQMKEIELLKEKERQQDKRDAELLRKIEELHAQESKKIDLKNKLEDIHRKLELLTQQILFQQKPEQTERSKRFEAQKEIVRDKLAATKKEQAATTALLEEKRIAKDVAKREAELAKQQKEKEEKRSAALQSFSDHRQNMILKKKQKANTEQHSNLNLLQANKEADMLFTTSEKLKVQKIREDRIKLDKANLSLAAKKLAHLEQLKKEERDSAVRNAEQTAAVKEQHKFPISSQKTSKLYLRPTCLPPISKGAKVTSAALDSTRQWFGLFILAQKAPYLTTNQLNFKFTKTKSSFKRDSS</sequence>
<protein>
    <recommendedName>
        <fullName evidence="4">Trichohyalin-plectin-homology domain-containing protein</fullName>
    </recommendedName>
</protein>
<evidence type="ECO:0000313" key="3">
    <source>
        <dbReference type="Proteomes" id="UP000261420"/>
    </source>
</evidence>
<evidence type="ECO:0000256" key="1">
    <source>
        <dbReference type="SAM" id="Coils"/>
    </source>
</evidence>
<dbReference type="InterPro" id="IPR039986">
    <property type="entry name" value="CFAP210"/>
</dbReference>
<feature type="coiled-coil region" evidence="1">
    <location>
        <begin position="18"/>
        <end position="80"/>
    </location>
</feature>
<dbReference type="AlphaFoldDB" id="A0A3B4V2X1"/>